<proteinExistence type="predicted"/>
<keyword evidence="3" id="KW-1185">Reference proteome</keyword>
<evidence type="ECO:0000313" key="3">
    <source>
        <dbReference type="Proteomes" id="UP000199628"/>
    </source>
</evidence>
<dbReference type="EMBL" id="FMZV01000004">
    <property type="protein sequence ID" value="SDC95017.1"/>
    <property type="molecule type" value="Genomic_DNA"/>
</dbReference>
<accession>A0A1G6QTG4</accession>
<keyword evidence="1" id="KW-0732">Signal</keyword>
<gene>
    <name evidence="2" type="ORF">SAMN04488239_104209</name>
</gene>
<dbReference type="RefSeq" id="WP_281243133.1">
    <property type="nucleotide sequence ID" value="NZ_FMZV01000004.1"/>
</dbReference>
<dbReference type="AlphaFoldDB" id="A0A1G6QTG4"/>
<protein>
    <submittedName>
        <fullName evidence="2">Uncharacterized protein</fullName>
    </submittedName>
</protein>
<dbReference type="Proteomes" id="UP000199628">
    <property type="component" value="Unassembled WGS sequence"/>
</dbReference>
<evidence type="ECO:0000256" key="1">
    <source>
        <dbReference type="SAM" id="SignalP"/>
    </source>
</evidence>
<feature type="chain" id="PRO_5011706607" evidence="1">
    <location>
        <begin position="18"/>
        <end position="41"/>
    </location>
</feature>
<evidence type="ECO:0000313" key="2">
    <source>
        <dbReference type="EMBL" id="SDC95017.1"/>
    </source>
</evidence>
<reference evidence="3" key="1">
    <citation type="submission" date="2016-10" db="EMBL/GenBank/DDBJ databases">
        <authorList>
            <person name="Varghese N."/>
            <person name="Submissions S."/>
        </authorList>
    </citation>
    <scope>NUCLEOTIDE SEQUENCE [LARGE SCALE GENOMIC DNA]</scope>
    <source>
        <strain evidence="3">CGMCC 1.9108</strain>
    </source>
</reference>
<feature type="signal peptide" evidence="1">
    <location>
        <begin position="1"/>
        <end position="17"/>
    </location>
</feature>
<organism evidence="2 3">
    <name type="scientific">Ruegeria marina</name>
    <dbReference type="NCBI Taxonomy" id="639004"/>
    <lineage>
        <taxon>Bacteria</taxon>
        <taxon>Pseudomonadati</taxon>
        <taxon>Pseudomonadota</taxon>
        <taxon>Alphaproteobacteria</taxon>
        <taxon>Rhodobacterales</taxon>
        <taxon>Roseobacteraceae</taxon>
        <taxon>Ruegeria</taxon>
    </lineage>
</organism>
<sequence length="41" mass="4254">MKAFASAVAMMIVVTVAAPVALDEIGFSAADRSTGRDVRLD</sequence>
<name>A0A1G6QTG4_9RHOB</name>